<evidence type="ECO:0000313" key="2">
    <source>
        <dbReference type="EMBL" id="AXE37553.1"/>
    </source>
</evidence>
<gene>
    <name evidence="2" type="ORF">JS278_00356</name>
</gene>
<sequence length="89" mass="9614">MTKKPDDRDRRVVRLEPGERAAAERERIDRSWLEIYRAGVGGLDDEEQLRLAQALPALVALATGVATAGAPADREVGLGGPRIPPSVQD</sequence>
<dbReference type="EMBL" id="CP025198">
    <property type="protein sequence ID" value="AXE37553.1"/>
    <property type="molecule type" value="Genomic_DNA"/>
</dbReference>
<feature type="region of interest" description="Disordered" evidence="1">
    <location>
        <begin position="70"/>
        <end position="89"/>
    </location>
</feature>
<proteinExistence type="predicted"/>
<dbReference type="Proteomes" id="UP000251995">
    <property type="component" value="Chromosome"/>
</dbReference>
<dbReference type="KEGG" id="acij:JS278_00356"/>
<protein>
    <recommendedName>
        <fullName evidence="4">HTH marR-type domain-containing protein</fullName>
    </recommendedName>
</protein>
<evidence type="ECO:0000313" key="3">
    <source>
        <dbReference type="Proteomes" id="UP000251995"/>
    </source>
</evidence>
<reference evidence="2 3" key="1">
    <citation type="submission" date="2017-12" db="EMBL/GenBank/DDBJ databases">
        <title>The whole genome sequence of the Acidipropionibacterium virtanenii sp. nov. type strain JS278.</title>
        <authorList>
            <person name="Laine P."/>
            <person name="Deptula P."/>
            <person name="Varmanen P."/>
            <person name="Auvinen P."/>
        </authorList>
    </citation>
    <scope>NUCLEOTIDE SEQUENCE [LARGE SCALE GENOMIC DNA]</scope>
    <source>
        <strain evidence="2 3">JS278</strain>
    </source>
</reference>
<dbReference type="SUPFAM" id="SSF46785">
    <property type="entry name" value="Winged helix' DNA-binding domain"/>
    <property type="match status" value="1"/>
</dbReference>
<name>A0A344UQK5_9ACTN</name>
<organism evidence="2 3">
    <name type="scientific">Acidipropionibacterium virtanenii</name>
    <dbReference type="NCBI Taxonomy" id="2057246"/>
    <lineage>
        <taxon>Bacteria</taxon>
        <taxon>Bacillati</taxon>
        <taxon>Actinomycetota</taxon>
        <taxon>Actinomycetes</taxon>
        <taxon>Propionibacteriales</taxon>
        <taxon>Propionibacteriaceae</taxon>
        <taxon>Acidipropionibacterium</taxon>
    </lineage>
</organism>
<dbReference type="InterPro" id="IPR036388">
    <property type="entry name" value="WH-like_DNA-bd_sf"/>
</dbReference>
<evidence type="ECO:0000256" key="1">
    <source>
        <dbReference type="SAM" id="MobiDB-lite"/>
    </source>
</evidence>
<dbReference type="InterPro" id="IPR036390">
    <property type="entry name" value="WH_DNA-bd_sf"/>
</dbReference>
<accession>A0A344UQK5</accession>
<dbReference type="Gene3D" id="1.10.10.10">
    <property type="entry name" value="Winged helix-like DNA-binding domain superfamily/Winged helix DNA-binding domain"/>
    <property type="match status" value="1"/>
</dbReference>
<keyword evidence="3" id="KW-1185">Reference proteome</keyword>
<dbReference type="AlphaFoldDB" id="A0A344UQK5"/>
<dbReference type="RefSeq" id="WP_114043696.1">
    <property type="nucleotide sequence ID" value="NZ_CP025198.1"/>
</dbReference>
<evidence type="ECO:0008006" key="4">
    <source>
        <dbReference type="Google" id="ProtNLM"/>
    </source>
</evidence>